<proteinExistence type="predicted"/>
<evidence type="ECO:0000259" key="2">
    <source>
        <dbReference type="Pfam" id="PF03372"/>
    </source>
</evidence>
<dbReference type="InterPro" id="IPR005135">
    <property type="entry name" value="Endo/exonuclease/phosphatase"/>
</dbReference>
<dbReference type="PANTHER" id="PTHR41349:SF1">
    <property type="entry name" value="PROTEIN CBG08683"/>
    <property type="match status" value="1"/>
</dbReference>
<organism evidence="3 4">
    <name type="scientific">Microtetraspora malaysiensis</name>
    <dbReference type="NCBI Taxonomy" id="161358"/>
    <lineage>
        <taxon>Bacteria</taxon>
        <taxon>Bacillati</taxon>
        <taxon>Actinomycetota</taxon>
        <taxon>Actinomycetes</taxon>
        <taxon>Streptosporangiales</taxon>
        <taxon>Streptosporangiaceae</taxon>
        <taxon>Microtetraspora</taxon>
    </lineage>
</organism>
<sequence>MPRFVSLTAALLAALALPALPAHAAAPDGTLTVRTPSVKAGEPVGFSYSTPRPDAKNWIGLYSDPGNGPVDQKYVGPSLKWVYIPAATGAATLPTDGLEPGNYVAYALAKDGYEWLASPAKLKIVSSEPLHFVTGDFTLRNARAKSPYAATVKGTVRGPEATFRKVNGPEWVRIGEDGAVTGTPPASASAKTAAVTVEARTDAGERTTATVRIRVRPPGAPLVPQLKAMSWNLWHGGSQVKGGREKQVKFLLDHDVDAVGLQETSSTSAKELAEALGWDHYQAGADLGVISRYPIVARGPLPSESGLAGVNARIRLDDRHEVTLWNVHLGYTPYGPYDACFGGWSVDRLLAREAESKRTEQIQRVMSAMSGDLAASGRTPVLLTGDFNAPSHLDWTPATKRCGYDSVPWPTSVAPEQAGMKDSYRVAHPDPVAAPGITWSPIYTTFTGGYGHDAHTGEPEPQDRIDFVHYKGDIEVTSSEAVVEGAPAPIPNHQDNAWTSDHAAVLTTFAMN</sequence>
<protein>
    <submittedName>
        <fullName evidence="3">Endonuclease/exonuclease/phosphatase family protein</fullName>
    </submittedName>
</protein>
<keyword evidence="3" id="KW-0255">Endonuclease</keyword>
<feature type="signal peptide" evidence="1">
    <location>
        <begin position="1"/>
        <end position="24"/>
    </location>
</feature>
<keyword evidence="3" id="KW-0540">Nuclease</keyword>
<dbReference type="PANTHER" id="PTHR41349">
    <property type="match status" value="1"/>
</dbReference>
<feature type="domain" description="Endonuclease/exonuclease/phosphatase" evidence="2">
    <location>
        <begin position="229"/>
        <end position="502"/>
    </location>
</feature>
<accession>A0ABW6T3D8</accession>
<keyword evidence="4" id="KW-1185">Reference proteome</keyword>
<evidence type="ECO:0000313" key="4">
    <source>
        <dbReference type="Proteomes" id="UP001602013"/>
    </source>
</evidence>
<dbReference type="Pfam" id="PF03372">
    <property type="entry name" value="Exo_endo_phos"/>
    <property type="match status" value="1"/>
</dbReference>
<reference evidence="3 4" key="1">
    <citation type="submission" date="2024-10" db="EMBL/GenBank/DDBJ databases">
        <title>The Natural Products Discovery Center: Release of the First 8490 Sequenced Strains for Exploring Actinobacteria Biosynthetic Diversity.</title>
        <authorList>
            <person name="Kalkreuter E."/>
            <person name="Kautsar S.A."/>
            <person name="Yang D."/>
            <person name="Bader C.D."/>
            <person name="Teijaro C.N."/>
            <person name="Fluegel L."/>
            <person name="Davis C.M."/>
            <person name="Simpson J.R."/>
            <person name="Lauterbach L."/>
            <person name="Steele A.D."/>
            <person name="Gui C."/>
            <person name="Meng S."/>
            <person name="Li G."/>
            <person name="Viehrig K."/>
            <person name="Ye F."/>
            <person name="Su P."/>
            <person name="Kiefer A.F."/>
            <person name="Nichols A."/>
            <person name="Cepeda A.J."/>
            <person name="Yan W."/>
            <person name="Fan B."/>
            <person name="Jiang Y."/>
            <person name="Adhikari A."/>
            <person name="Zheng C.-J."/>
            <person name="Schuster L."/>
            <person name="Cowan T.M."/>
            <person name="Smanski M.J."/>
            <person name="Chevrette M.G."/>
            <person name="De Carvalho L.P.S."/>
            <person name="Shen B."/>
        </authorList>
    </citation>
    <scope>NUCLEOTIDE SEQUENCE [LARGE SCALE GENOMIC DNA]</scope>
    <source>
        <strain evidence="3 4">NPDC002173</strain>
    </source>
</reference>
<keyword evidence="3" id="KW-0378">Hydrolase</keyword>
<name>A0ABW6T3D8_9ACTN</name>
<dbReference type="RefSeq" id="WP_387416889.1">
    <property type="nucleotide sequence ID" value="NZ_JBIASD010000034.1"/>
</dbReference>
<dbReference type="InterPro" id="IPR036691">
    <property type="entry name" value="Endo/exonu/phosph_ase_sf"/>
</dbReference>
<dbReference type="Proteomes" id="UP001602013">
    <property type="component" value="Unassembled WGS sequence"/>
</dbReference>
<comment type="caution">
    <text evidence="3">The sequence shown here is derived from an EMBL/GenBank/DDBJ whole genome shotgun (WGS) entry which is preliminary data.</text>
</comment>
<dbReference type="Gene3D" id="3.60.10.10">
    <property type="entry name" value="Endonuclease/exonuclease/phosphatase"/>
    <property type="match status" value="1"/>
</dbReference>
<gene>
    <name evidence="3" type="ORF">ACFYXI_34340</name>
</gene>
<dbReference type="GO" id="GO:0004519">
    <property type="term" value="F:endonuclease activity"/>
    <property type="evidence" value="ECO:0007669"/>
    <property type="project" value="UniProtKB-KW"/>
</dbReference>
<dbReference type="SUPFAM" id="SSF56219">
    <property type="entry name" value="DNase I-like"/>
    <property type="match status" value="1"/>
</dbReference>
<evidence type="ECO:0000313" key="3">
    <source>
        <dbReference type="EMBL" id="MFF3670679.1"/>
    </source>
</evidence>
<keyword evidence="1" id="KW-0732">Signal</keyword>
<feature type="chain" id="PRO_5047384747" evidence="1">
    <location>
        <begin position="25"/>
        <end position="512"/>
    </location>
</feature>
<dbReference type="EMBL" id="JBIASD010000034">
    <property type="protein sequence ID" value="MFF3670679.1"/>
    <property type="molecule type" value="Genomic_DNA"/>
</dbReference>
<evidence type="ECO:0000256" key="1">
    <source>
        <dbReference type="SAM" id="SignalP"/>
    </source>
</evidence>